<keyword evidence="3" id="KW-1185">Reference proteome</keyword>
<name>A0ABT3KV09_9BURK</name>
<evidence type="ECO:0000313" key="3">
    <source>
        <dbReference type="Proteomes" id="UP001208935"/>
    </source>
</evidence>
<accession>A0ABT3KV09</accession>
<evidence type="ECO:0000256" key="1">
    <source>
        <dbReference type="SAM" id="Phobius"/>
    </source>
</evidence>
<feature type="transmembrane region" description="Helical" evidence="1">
    <location>
        <begin position="159"/>
        <end position="180"/>
    </location>
</feature>
<protein>
    <recommendedName>
        <fullName evidence="4">Major Facilitator Superfamily protein</fullName>
    </recommendedName>
</protein>
<dbReference type="Proteomes" id="UP001208935">
    <property type="component" value="Unassembled WGS sequence"/>
</dbReference>
<organism evidence="2 3">
    <name type="scientific">Verminephrobacter aporrectodeae subsp. tuberculatae</name>
    <dbReference type="NCBI Taxonomy" id="1110392"/>
    <lineage>
        <taxon>Bacteria</taxon>
        <taxon>Pseudomonadati</taxon>
        <taxon>Pseudomonadota</taxon>
        <taxon>Betaproteobacteria</taxon>
        <taxon>Burkholderiales</taxon>
        <taxon>Comamonadaceae</taxon>
        <taxon>Verminephrobacter</taxon>
    </lineage>
</organism>
<dbReference type="RefSeq" id="WP_265282235.1">
    <property type="nucleotide sequence ID" value="NZ_QZCW01000002.1"/>
</dbReference>
<feature type="transmembrane region" description="Helical" evidence="1">
    <location>
        <begin position="221"/>
        <end position="243"/>
    </location>
</feature>
<gene>
    <name evidence="2" type="ORF">D5039_10860</name>
</gene>
<keyword evidence="1" id="KW-0812">Transmembrane</keyword>
<feature type="transmembrane region" description="Helical" evidence="1">
    <location>
        <begin position="71"/>
        <end position="95"/>
    </location>
</feature>
<keyword evidence="1" id="KW-0472">Membrane</keyword>
<feature type="transmembrane region" description="Helical" evidence="1">
    <location>
        <begin position="133"/>
        <end position="153"/>
    </location>
</feature>
<proteinExistence type="predicted"/>
<feature type="transmembrane region" description="Helical" evidence="1">
    <location>
        <begin position="101"/>
        <end position="121"/>
    </location>
</feature>
<keyword evidence="1" id="KW-1133">Transmembrane helix</keyword>
<sequence>MEAIFGISALLLESGALMSGLTVNQGGWHSALLLAVVLTLATLLPAIVGGEHAPEPAFAEVAKVDLSGSGAYMGAAVLAYAGFFLMLLALGALGAQPNGPIVSGFAIFSTAFAFSAGNLLPLERLGPFRTPRLLIAAGLGLSLVGSLVLWSAIREQAAVAIVCSTALVAFGNGLTISRCFQRATLVSPDGFSGALLTMACVMIVTISLSMAAGVLTGSFQGAQVVAFGLAFVVVTLFGGFGAVRVAGL</sequence>
<evidence type="ECO:0000313" key="2">
    <source>
        <dbReference type="EMBL" id="MCW5321635.1"/>
    </source>
</evidence>
<comment type="caution">
    <text evidence="2">The sequence shown here is derived from an EMBL/GenBank/DDBJ whole genome shotgun (WGS) entry which is preliminary data.</text>
</comment>
<feature type="transmembrane region" description="Helical" evidence="1">
    <location>
        <begin position="192"/>
        <end position="215"/>
    </location>
</feature>
<dbReference type="EMBL" id="QZCW01000002">
    <property type="protein sequence ID" value="MCW5321635.1"/>
    <property type="molecule type" value="Genomic_DNA"/>
</dbReference>
<reference evidence="3" key="1">
    <citation type="submission" date="2023-07" db="EMBL/GenBank/DDBJ databases">
        <title>Verminephrobacter genomes.</title>
        <authorList>
            <person name="Lund M.B."/>
        </authorList>
    </citation>
    <scope>NUCLEOTIDE SEQUENCE [LARGE SCALE GENOMIC DNA]</scope>
    <source>
        <strain evidence="3">AtM5-05</strain>
    </source>
</reference>
<evidence type="ECO:0008006" key="4">
    <source>
        <dbReference type="Google" id="ProtNLM"/>
    </source>
</evidence>
<feature type="transmembrane region" description="Helical" evidence="1">
    <location>
        <begin position="28"/>
        <end position="50"/>
    </location>
</feature>